<organism evidence="1">
    <name type="scientific">marine metagenome</name>
    <dbReference type="NCBI Taxonomy" id="408172"/>
    <lineage>
        <taxon>unclassified sequences</taxon>
        <taxon>metagenomes</taxon>
        <taxon>ecological metagenomes</taxon>
    </lineage>
</organism>
<sequence length="207" mass="22301">VKQIVPIVLTALMLTSLFAAIDFADELEDTNEMETGGRAAYEITLHDVLQPRETFVDAGGNTRNGIDIGDVVYFRPIIINDGDNNQTEFNIRVTVTPTGDLAPAVVDNLDDAVCPGDIATTGCSFNNLPSGDFLGGGNYRVQAESGGDLAWSPTIPGEYTVSVFIELADNSYDTDLTNNELSYLVVVQHYRDIVVDLCWTDGPGGDC</sequence>
<reference evidence="1" key="1">
    <citation type="submission" date="2018-05" db="EMBL/GenBank/DDBJ databases">
        <authorList>
            <person name="Lanie J.A."/>
            <person name="Ng W.-L."/>
            <person name="Kazmierczak K.M."/>
            <person name="Andrzejewski T.M."/>
            <person name="Davidsen T.M."/>
            <person name="Wayne K.J."/>
            <person name="Tettelin H."/>
            <person name="Glass J.I."/>
            <person name="Rusch D."/>
            <person name="Podicherti R."/>
            <person name="Tsui H.-C.T."/>
            <person name="Winkler M.E."/>
        </authorList>
    </citation>
    <scope>NUCLEOTIDE SEQUENCE</scope>
</reference>
<feature type="non-terminal residue" evidence="1">
    <location>
        <position position="1"/>
    </location>
</feature>
<accession>A0A383AVE2</accession>
<name>A0A383AVE2_9ZZZZ</name>
<dbReference type="AlphaFoldDB" id="A0A383AVE2"/>
<proteinExistence type="predicted"/>
<evidence type="ECO:0008006" key="2">
    <source>
        <dbReference type="Google" id="ProtNLM"/>
    </source>
</evidence>
<protein>
    <recommendedName>
        <fullName evidence="2">DUF11 domain-containing protein</fullName>
    </recommendedName>
</protein>
<feature type="non-terminal residue" evidence="1">
    <location>
        <position position="207"/>
    </location>
</feature>
<evidence type="ECO:0000313" key="1">
    <source>
        <dbReference type="EMBL" id="SVE11682.1"/>
    </source>
</evidence>
<gene>
    <name evidence="1" type="ORF">METZ01_LOCUS464536</name>
</gene>
<dbReference type="EMBL" id="UINC01195221">
    <property type="protein sequence ID" value="SVE11682.1"/>
    <property type="molecule type" value="Genomic_DNA"/>
</dbReference>